<protein>
    <submittedName>
        <fullName evidence="5">DUF6597 domain-containing transcriptional factor</fullName>
    </submittedName>
</protein>
<dbReference type="Gene3D" id="1.10.10.60">
    <property type="entry name" value="Homeodomain-like"/>
    <property type="match status" value="1"/>
</dbReference>
<dbReference type="PANTHER" id="PTHR46796:SF15">
    <property type="entry name" value="BLL1074 PROTEIN"/>
    <property type="match status" value="1"/>
</dbReference>
<organism evidence="5 6">
    <name type="scientific">Nocardia halotolerans</name>
    <dbReference type="NCBI Taxonomy" id="1755878"/>
    <lineage>
        <taxon>Bacteria</taxon>
        <taxon>Bacillati</taxon>
        <taxon>Actinomycetota</taxon>
        <taxon>Actinomycetes</taxon>
        <taxon>Mycobacteriales</taxon>
        <taxon>Nocardiaceae</taxon>
        <taxon>Nocardia</taxon>
    </lineage>
</organism>
<dbReference type="RefSeq" id="WP_378561277.1">
    <property type="nucleotide sequence ID" value="NZ_JBHSDL010000014.1"/>
</dbReference>
<dbReference type="Proteomes" id="UP001595844">
    <property type="component" value="Unassembled WGS sequence"/>
</dbReference>
<dbReference type="InterPro" id="IPR018060">
    <property type="entry name" value="HTH_AraC"/>
</dbReference>
<sequence>MADYSERAARLDRAVVWTRTAAGQTGPVTVFPDGCMDLIWTEGALMVAGPDDHACQVATAGDAEFVGVRFAPGSAPALLGVPAVELLNQRVDLAEILPARRSRMLVDRLDNAPDRVAALESIAMRLAAEADTVDPVLTAIVETLDAGGSVAGTAERIGMSARMLHRRSLSAFGYGPKMLARILRFQRALATIRAGVPAAEAAAVTGFADQAHLSREFRDLAGCSVRTLQPVSAPGKSHSATPRREVMLTVHAPSHVPGRVRTTDERM</sequence>
<dbReference type="PANTHER" id="PTHR46796">
    <property type="entry name" value="HTH-TYPE TRANSCRIPTIONAL ACTIVATOR RHAS-RELATED"/>
    <property type="match status" value="1"/>
</dbReference>
<accession>A0ABV8VGG0</accession>
<proteinExistence type="predicted"/>
<evidence type="ECO:0000256" key="2">
    <source>
        <dbReference type="ARBA" id="ARBA00023125"/>
    </source>
</evidence>
<dbReference type="SMART" id="SM00342">
    <property type="entry name" value="HTH_ARAC"/>
    <property type="match status" value="1"/>
</dbReference>
<keyword evidence="6" id="KW-1185">Reference proteome</keyword>
<dbReference type="InterPro" id="IPR050204">
    <property type="entry name" value="AraC_XylS_family_regulators"/>
</dbReference>
<dbReference type="InterPro" id="IPR046532">
    <property type="entry name" value="DUF6597"/>
</dbReference>
<dbReference type="Pfam" id="PF20240">
    <property type="entry name" value="DUF6597"/>
    <property type="match status" value="1"/>
</dbReference>
<dbReference type="EMBL" id="JBHSDL010000014">
    <property type="protein sequence ID" value="MFC4375118.1"/>
    <property type="molecule type" value="Genomic_DNA"/>
</dbReference>
<comment type="caution">
    <text evidence="5">The sequence shown here is derived from an EMBL/GenBank/DDBJ whole genome shotgun (WGS) entry which is preliminary data.</text>
</comment>
<evidence type="ECO:0000313" key="5">
    <source>
        <dbReference type="EMBL" id="MFC4375118.1"/>
    </source>
</evidence>
<evidence type="ECO:0000256" key="1">
    <source>
        <dbReference type="ARBA" id="ARBA00023015"/>
    </source>
</evidence>
<dbReference type="PROSITE" id="PS01124">
    <property type="entry name" value="HTH_ARAC_FAMILY_2"/>
    <property type="match status" value="1"/>
</dbReference>
<evidence type="ECO:0000313" key="6">
    <source>
        <dbReference type="Proteomes" id="UP001595844"/>
    </source>
</evidence>
<keyword evidence="2" id="KW-0238">DNA-binding</keyword>
<evidence type="ECO:0000256" key="3">
    <source>
        <dbReference type="ARBA" id="ARBA00023163"/>
    </source>
</evidence>
<keyword evidence="1" id="KW-0805">Transcription regulation</keyword>
<gene>
    <name evidence="5" type="ORF">ACFO5K_13530</name>
</gene>
<name>A0ABV8VGG0_9NOCA</name>
<feature type="domain" description="HTH araC/xylS-type" evidence="4">
    <location>
        <begin position="134"/>
        <end position="231"/>
    </location>
</feature>
<reference evidence="6" key="1">
    <citation type="journal article" date="2019" name="Int. J. Syst. Evol. Microbiol.">
        <title>The Global Catalogue of Microorganisms (GCM) 10K type strain sequencing project: providing services to taxonomists for standard genome sequencing and annotation.</title>
        <authorList>
            <consortium name="The Broad Institute Genomics Platform"/>
            <consortium name="The Broad Institute Genome Sequencing Center for Infectious Disease"/>
            <person name="Wu L."/>
            <person name="Ma J."/>
        </authorList>
    </citation>
    <scope>NUCLEOTIDE SEQUENCE [LARGE SCALE GENOMIC DNA]</scope>
    <source>
        <strain evidence="6">IBRC-M 10490</strain>
    </source>
</reference>
<evidence type="ECO:0000259" key="4">
    <source>
        <dbReference type="PROSITE" id="PS01124"/>
    </source>
</evidence>
<keyword evidence="3" id="KW-0804">Transcription</keyword>
<dbReference type="Pfam" id="PF12833">
    <property type="entry name" value="HTH_18"/>
    <property type="match status" value="1"/>
</dbReference>